<dbReference type="AlphaFoldDB" id="F2LVF5"/>
<feature type="site" description="Transition state stabilizer" evidence="7">
    <location>
        <position position="15"/>
    </location>
</feature>
<evidence type="ECO:0000256" key="7">
    <source>
        <dbReference type="HAMAP-Rule" id="MF_00108"/>
    </source>
</evidence>
<evidence type="ECO:0000256" key="5">
    <source>
        <dbReference type="ARBA" id="ARBA00022695"/>
    </source>
</evidence>
<reference evidence="9" key="2">
    <citation type="submission" date="2011-03" db="EMBL/GenBank/DDBJ databases">
        <title>The complete genome of Hippea maritima DSM 10411.</title>
        <authorList>
            <consortium name="US DOE Joint Genome Institute (JGI-PGF)"/>
            <person name="Lucas S."/>
            <person name="Copeland A."/>
            <person name="Lapidus A."/>
            <person name="Bruce D."/>
            <person name="Goodwin L."/>
            <person name="Pitluck S."/>
            <person name="Peters L."/>
            <person name="Kyrpides N."/>
            <person name="Mavromatis K."/>
            <person name="Pagani I."/>
            <person name="Ivanova N."/>
            <person name="Mikhailova N."/>
            <person name="Lu M."/>
            <person name="Detter J.C."/>
            <person name="Tapia R."/>
            <person name="Han C."/>
            <person name="Land M."/>
            <person name="Hauser L."/>
            <person name="Markowitz V."/>
            <person name="Cheng J.-F."/>
            <person name="Hugenholtz P."/>
            <person name="Woyke T."/>
            <person name="Wu D."/>
            <person name="Spring S."/>
            <person name="Schroeder M."/>
            <person name="Brambilla E."/>
            <person name="Klenk H.-P."/>
            <person name="Eisen J.A."/>
        </authorList>
    </citation>
    <scope>NUCLEOTIDE SEQUENCE [LARGE SCALE GENOMIC DNA]</scope>
    <source>
        <strain evidence="9">ATCC 700847 / DSM 10411 / MH2</strain>
    </source>
</reference>
<feature type="site" description="Transition state stabilizer" evidence="7">
    <location>
        <position position="20"/>
    </location>
</feature>
<organism evidence="8 9">
    <name type="scientific">Hippea maritima (strain ATCC 700847 / DSM 10411 / MH2)</name>
    <dbReference type="NCBI Taxonomy" id="760142"/>
    <lineage>
        <taxon>Bacteria</taxon>
        <taxon>Pseudomonadati</taxon>
        <taxon>Campylobacterota</taxon>
        <taxon>Desulfurellia</taxon>
        <taxon>Desulfurellales</taxon>
        <taxon>Hippeaceae</taxon>
        <taxon>Hippea</taxon>
    </lineage>
</organism>
<dbReference type="Gene3D" id="3.90.550.10">
    <property type="entry name" value="Spore Coat Polysaccharide Biosynthesis Protein SpsA, Chain A"/>
    <property type="match status" value="1"/>
</dbReference>
<dbReference type="eggNOG" id="COG1211">
    <property type="taxonomic scope" value="Bacteria"/>
</dbReference>
<comment type="similarity">
    <text evidence="3 7">Belongs to the IspD/TarI cytidylyltransferase family. IspD subfamily.</text>
</comment>
<evidence type="ECO:0000256" key="2">
    <source>
        <dbReference type="ARBA" id="ARBA00004787"/>
    </source>
</evidence>
<evidence type="ECO:0000256" key="6">
    <source>
        <dbReference type="ARBA" id="ARBA00023229"/>
    </source>
</evidence>
<dbReference type="InterPro" id="IPR018294">
    <property type="entry name" value="ISPD_synthase_CS"/>
</dbReference>
<gene>
    <name evidence="7" type="primary">ispD</name>
    <name evidence="8" type="ordered locus">Hipma_0769</name>
</gene>
<feature type="site" description="Positions MEP for the nucleophilic attack" evidence="7">
    <location>
        <position position="196"/>
    </location>
</feature>
<comment type="function">
    <text evidence="7">Catalyzes the formation of 4-diphosphocytidyl-2-C-methyl-D-erythritol from CTP and 2-C-methyl-D-erythritol 4-phosphate (MEP).</text>
</comment>
<keyword evidence="5 7" id="KW-0548">Nucleotidyltransferase</keyword>
<dbReference type="UniPathway" id="UPA00056">
    <property type="reaction ID" value="UER00093"/>
</dbReference>
<proteinExistence type="inferred from homology"/>
<dbReference type="SUPFAM" id="SSF53448">
    <property type="entry name" value="Nucleotide-diphospho-sugar transferases"/>
    <property type="match status" value="1"/>
</dbReference>
<dbReference type="CDD" id="cd02516">
    <property type="entry name" value="CDP-ME_synthetase"/>
    <property type="match status" value="1"/>
</dbReference>
<dbReference type="EC" id="2.7.7.60" evidence="7"/>
<dbReference type="InterPro" id="IPR034683">
    <property type="entry name" value="IspD/TarI"/>
</dbReference>
<dbReference type="GO" id="GO:0019288">
    <property type="term" value="P:isopentenyl diphosphate biosynthetic process, methylerythritol 4-phosphate pathway"/>
    <property type="evidence" value="ECO:0007669"/>
    <property type="project" value="UniProtKB-UniRule"/>
</dbReference>
<dbReference type="HAMAP" id="MF_00108">
    <property type="entry name" value="IspD"/>
    <property type="match status" value="1"/>
</dbReference>
<reference evidence="8 9" key="1">
    <citation type="journal article" date="2011" name="Stand. Genomic Sci.">
        <title>Complete genome sequence of the thermophilic sulfur-reducer Hippea maritima type strain (MH(2)).</title>
        <authorList>
            <person name="Huntemann M."/>
            <person name="Lu M."/>
            <person name="Nolan M."/>
            <person name="Lapidus A."/>
            <person name="Lucas S."/>
            <person name="Hammon N."/>
            <person name="Deshpande S."/>
            <person name="Cheng J.F."/>
            <person name="Tapia R."/>
            <person name="Han C."/>
            <person name="Goodwin L."/>
            <person name="Pitluck S."/>
            <person name="Liolios K."/>
            <person name="Pagani I."/>
            <person name="Ivanova N."/>
            <person name="Ovchinikova G."/>
            <person name="Pati A."/>
            <person name="Chen A."/>
            <person name="Palaniappan K."/>
            <person name="Land M."/>
            <person name="Hauser L."/>
            <person name="Jeffries C.D."/>
            <person name="Detter J.C."/>
            <person name="Brambilla E.M."/>
            <person name="Rohde M."/>
            <person name="Spring S."/>
            <person name="Goker M."/>
            <person name="Woyke T."/>
            <person name="Bristow J."/>
            <person name="Eisen J.A."/>
            <person name="Markowitz V."/>
            <person name="Hugenholtz P."/>
            <person name="Kyrpides N.C."/>
            <person name="Klenk H.P."/>
            <person name="Mavromatis K."/>
        </authorList>
    </citation>
    <scope>NUCLEOTIDE SEQUENCE [LARGE SCALE GENOMIC DNA]</scope>
    <source>
        <strain evidence="9">ATCC 700847 / DSM 10411 / MH2</strain>
    </source>
</reference>
<evidence type="ECO:0000313" key="9">
    <source>
        <dbReference type="Proteomes" id="UP000008139"/>
    </source>
</evidence>
<comment type="pathway">
    <text evidence="2 7">Isoprenoid biosynthesis; isopentenyl diphosphate biosynthesis via DXP pathway; isopentenyl diphosphate from 1-deoxy-D-xylulose 5-phosphate: step 2/6.</text>
</comment>
<dbReference type="HOGENOM" id="CLU_061281_2_2_7"/>
<dbReference type="InterPro" id="IPR029044">
    <property type="entry name" value="Nucleotide-diphossugar_trans"/>
</dbReference>
<comment type="catalytic activity">
    <reaction evidence="1 7">
        <text>2-C-methyl-D-erythritol 4-phosphate + CTP + H(+) = 4-CDP-2-C-methyl-D-erythritol + diphosphate</text>
        <dbReference type="Rhea" id="RHEA:13429"/>
        <dbReference type="ChEBI" id="CHEBI:15378"/>
        <dbReference type="ChEBI" id="CHEBI:33019"/>
        <dbReference type="ChEBI" id="CHEBI:37563"/>
        <dbReference type="ChEBI" id="CHEBI:57823"/>
        <dbReference type="ChEBI" id="CHEBI:58262"/>
        <dbReference type="EC" id="2.7.7.60"/>
    </reaction>
</comment>
<keyword evidence="6 7" id="KW-0414">Isoprene biosynthesis</keyword>
<keyword evidence="4 7" id="KW-0808">Transferase</keyword>
<protein>
    <recommendedName>
        <fullName evidence="7">2-C-methyl-D-erythritol 4-phosphate cytidylyltransferase</fullName>
        <ecNumber evidence="7">2.7.7.60</ecNumber>
    </recommendedName>
    <alternativeName>
        <fullName evidence="7">4-diphosphocytidyl-2C-methyl-D-erythritol synthase</fullName>
    </alternativeName>
    <alternativeName>
        <fullName evidence="7">MEP cytidylyltransferase</fullName>
        <shortName evidence="7">MCT</shortName>
    </alternativeName>
</protein>
<dbReference type="RefSeq" id="WP_013681780.1">
    <property type="nucleotide sequence ID" value="NC_015318.1"/>
</dbReference>
<dbReference type="InterPro" id="IPR001228">
    <property type="entry name" value="IspD"/>
</dbReference>
<accession>F2LVF5</accession>
<dbReference type="KEGG" id="hmr:Hipma_0769"/>
<evidence type="ECO:0000256" key="4">
    <source>
        <dbReference type="ARBA" id="ARBA00022679"/>
    </source>
</evidence>
<dbReference type="Proteomes" id="UP000008139">
    <property type="component" value="Chromosome"/>
</dbReference>
<feature type="site" description="Positions MEP for the nucleophilic attack" evidence="7">
    <location>
        <position position="140"/>
    </location>
</feature>
<dbReference type="InParanoid" id="F2LVF5"/>
<evidence type="ECO:0000256" key="3">
    <source>
        <dbReference type="ARBA" id="ARBA00009789"/>
    </source>
</evidence>
<dbReference type="PANTHER" id="PTHR32125:SF4">
    <property type="entry name" value="2-C-METHYL-D-ERYTHRITOL 4-PHOSPHATE CYTIDYLYLTRANSFERASE, CHLOROPLASTIC"/>
    <property type="match status" value="1"/>
</dbReference>
<dbReference type="FunCoup" id="F2LVF5">
    <property type="interactions" value="414"/>
</dbReference>
<evidence type="ECO:0000313" key="8">
    <source>
        <dbReference type="EMBL" id="AEA33739.1"/>
    </source>
</evidence>
<dbReference type="STRING" id="760142.Hipma_0769"/>
<dbReference type="Pfam" id="PF01128">
    <property type="entry name" value="IspD"/>
    <property type="match status" value="1"/>
</dbReference>
<dbReference type="PANTHER" id="PTHR32125">
    <property type="entry name" value="2-C-METHYL-D-ERYTHRITOL 4-PHOSPHATE CYTIDYLYLTRANSFERASE, CHLOROPLASTIC"/>
    <property type="match status" value="1"/>
</dbReference>
<name>F2LVF5_HIPMA</name>
<dbReference type="EMBL" id="CP002606">
    <property type="protein sequence ID" value="AEA33739.1"/>
    <property type="molecule type" value="Genomic_DNA"/>
</dbReference>
<dbReference type="PROSITE" id="PS01295">
    <property type="entry name" value="ISPD"/>
    <property type="match status" value="1"/>
</dbReference>
<keyword evidence="9" id="KW-1185">Reference proteome</keyword>
<dbReference type="NCBIfam" id="TIGR00453">
    <property type="entry name" value="ispD"/>
    <property type="match status" value="1"/>
</dbReference>
<dbReference type="GO" id="GO:0050518">
    <property type="term" value="F:2-C-methyl-D-erythritol 4-phosphate cytidylyltransferase activity"/>
    <property type="evidence" value="ECO:0007669"/>
    <property type="project" value="UniProtKB-UniRule"/>
</dbReference>
<sequence length="211" mass="23607">MKISSVVVAAGSGRRFGSKKQFEQLNGKLVIDYSIEILREFGEVVIVGRDEDLDFLSKRFNLAKVTSGGRERMHSVFNGVLASEGDFVLIHDAARPLIDKDMVSRLVDAVKGFDAAIVAIKAYETLKLSNNGFSVNTLDRDKIYISQTPQAFRRVKLLKALEFAINSNDIFTDEAALWEKFYGRVKIVEGSRKNIKITTKEDLRLAECLLG</sequence>
<dbReference type="InterPro" id="IPR050088">
    <property type="entry name" value="IspD/TarI_cytidylyltransf_bact"/>
</dbReference>
<dbReference type="OrthoDB" id="9804336at2"/>
<evidence type="ECO:0000256" key="1">
    <source>
        <dbReference type="ARBA" id="ARBA00001282"/>
    </source>
</evidence>